<protein>
    <submittedName>
        <fullName evidence="1">Uncharacterized protein</fullName>
    </submittedName>
</protein>
<reference evidence="1" key="1">
    <citation type="journal article" date="2011" name="PLoS ONE">
        <title>A deep insight into the sialotranscriptome of the gulf coast tick, Amblyomma maculatum.</title>
        <authorList>
            <person name="Karim S."/>
            <person name="Singh P."/>
            <person name="Ribeiro J.M."/>
        </authorList>
    </citation>
    <scope>NUCLEOTIDE SEQUENCE</scope>
    <source>
        <tissue evidence="1">Salivary gland</tissue>
    </source>
</reference>
<evidence type="ECO:0000313" key="1">
    <source>
        <dbReference type="EMBL" id="AEO33620.1"/>
    </source>
</evidence>
<dbReference type="EMBL" id="JO842003">
    <property type="protein sequence ID" value="AEO33620.1"/>
    <property type="molecule type" value="mRNA"/>
</dbReference>
<dbReference type="Pfam" id="PF02098">
    <property type="entry name" value="His_binding"/>
    <property type="match status" value="1"/>
</dbReference>
<accession>G3MJF2</accession>
<dbReference type="GO" id="GO:0030682">
    <property type="term" value="P:symbiont-mediated perturbation of host defenses"/>
    <property type="evidence" value="ECO:0007669"/>
    <property type="project" value="InterPro"/>
</dbReference>
<dbReference type="InterPro" id="IPR012674">
    <property type="entry name" value="Calycin"/>
</dbReference>
<sequence>FKGWHYVSSCRDFYYACIAGALAEQTAVQSAACSVDNSAPDGFSLLQKGVLFRLVQTNFGSLSTDTIRCIITTTTERNEAQHEVTEYVRYMAALVYTYSFTQRFKFTCESGRCNTMTSMDNSSTSAVPHASYKFLLAQRQCVIVEFLRAPIDQTEQAHPQARDGGTGGKQQAHRDCMLWVEGLEEQPNEECQTQFITLCGSITRQSFNILGCDVLYNQVKAERQKAGEELNRTKRNSRD</sequence>
<name>G3MJF2_AMBMU</name>
<dbReference type="Gene3D" id="2.40.128.20">
    <property type="match status" value="1"/>
</dbReference>
<dbReference type="InterPro" id="IPR002970">
    <property type="entry name" value="Tick_his-bd"/>
</dbReference>
<feature type="non-terminal residue" evidence="1">
    <location>
        <position position="239"/>
    </location>
</feature>
<dbReference type="AlphaFoldDB" id="G3MJF2"/>
<dbReference type="GO" id="GO:0043176">
    <property type="term" value="F:amine binding"/>
    <property type="evidence" value="ECO:0007669"/>
    <property type="project" value="InterPro"/>
</dbReference>
<proteinExistence type="evidence at transcript level"/>
<organism evidence="1">
    <name type="scientific">Amblyomma maculatum</name>
    <name type="common">Gulf Coast tick</name>
    <dbReference type="NCBI Taxonomy" id="34609"/>
    <lineage>
        <taxon>Eukaryota</taxon>
        <taxon>Metazoa</taxon>
        <taxon>Ecdysozoa</taxon>
        <taxon>Arthropoda</taxon>
        <taxon>Chelicerata</taxon>
        <taxon>Arachnida</taxon>
        <taxon>Acari</taxon>
        <taxon>Parasitiformes</taxon>
        <taxon>Ixodida</taxon>
        <taxon>Ixodoidea</taxon>
        <taxon>Ixodidae</taxon>
        <taxon>Amblyomminae</taxon>
        <taxon>Amblyomma</taxon>
    </lineage>
</organism>
<feature type="non-terminal residue" evidence="1">
    <location>
        <position position="1"/>
    </location>
</feature>